<protein>
    <submittedName>
        <fullName evidence="1">Uncharacterized protein</fullName>
    </submittedName>
</protein>
<evidence type="ECO:0000313" key="2">
    <source>
        <dbReference type="Proteomes" id="UP000245992"/>
    </source>
</evidence>
<dbReference type="EMBL" id="AZSP01000019">
    <property type="protein sequence ID" value="PVE13668.1"/>
    <property type="molecule type" value="Genomic_DNA"/>
</dbReference>
<gene>
    <name evidence="1" type="ORF">Y717_14650</name>
</gene>
<keyword evidence="2" id="KW-1185">Reference proteome</keyword>
<proteinExistence type="predicted"/>
<accession>A0A2T7TEZ5</accession>
<name>A0A2T7TEZ5_9ACTN</name>
<sequence length="107" mass="11772">MKRISERDVLLGDMKFLAQVDVDRAALEERWGDPETVHDALAEWVCFAFSPADGEAFFLQREVHHPPAPGFILSVTRGLFSVEAAGRIVEVLGIAKARVIQVSAEAP</sequence>
<reference evidence="1 2" key="1">
    <citation type="submission" date="2013-12" db="EMBL/GenBank/DDBJ databases">
        <title>Annotated genome of Streptomyces scopuliridis.</title>
        <authorList>
            <person name="Olson J.B."/>
        </authorList>
    </citation>
    <scope>NUCLEOTIDE SEQUENCE [LARGE SCALE GENOMIC DNA]</scope>
    <source>
        <strain evidence="1 2">RB72</strain>
    </source>
</reference>
<organism evidence="1 2">
    <name type="scientific">Streptomyces scopuliridis RB72</name>
    <dbReference type="NCBI Taxonomy" id="1440053"/>
    <lineage>
        <taxon>Bacteria</taxon>
        <taxon>Bacillati</taxon>
        <taxon>Actinomycetota</taxon>
        <taxon>Actinomycetes</taxon>
        <taxon>Kitasatosporales</taxon>
        <taxon>Streptomycetaceae</taxon>
        <taxon>Streptomyces</taxon>
    </lineage>
</organism>
<dbReference type="STRING" id="1440053.GCA_000718095_06912"/>
<evidence type="ECO:0000313" key="1">
    <source>
        <dbReference type="EMBL" id="PVE13668.1"/>
    </source>
</evidence>
<dbReference type="Proteomes" id="UP000245992">
    <property type="component" value="Unassembled WGS sequence"/>
</dbReference>
<comment type="caution">
    <text evidence="1">The sequence shown here is derived from an EMBL/GenBank/DDBJ whole genome shotgun (WGS) entry which is preliminary data.</text>
</comment>
<dbReference type="AlphaFoldDB" id="A0A2T7TEZ5"/>